<dbReference type="Proteomes" id="UP001208570">
    <property type="component" value="Unassembled WGS sequence"/>
</dbReference>
<dbReference type="Pfam" id="PF00243">
    <property type="entry name" value="NGF"/>
    <property type="match status" value="1"/>
</dbReference>
<keyword evidence="3" id="KW-1185">Reference proteome</keyword>
<dbReference type="GO" id="GO:0005121">
    <property type="term" value="F:Toll binding"/>
    <property type="evidence" value="ECO:0007669"/>
    <property type="project" value="TreeGrafter"/>
</dbReference>
<feature type="domain" description="Nerve growth factor-related" evidence="1">
    <location>
        <begin position="29"/>
        <end position="100"/>
    </location>
</feature>
<dbReference type="GO" id="GO:0005576">
    <property type="term" value="C:extracellular region"/>
    <property type="evidence" value="ECO:0007669"/>
    <property type="project" value="TreeGrafter"/>
</dbReference>
<sequence>MDCCPTVTEVTQRAIAINPQGLLLELFHTPNFTQTFYETVCHPAIKGRPCQFLDRKYISYSKCVQQYSYVYALGRTYGNWYEQFRIDYVRVATGCKCQLTEDLVSDYSLKSRYLNEI</sequence>
<evidence type="ECO:0000259" key="1">
    <source>
        <dbReference type="Pfam" id="PF00243"/>
    </source>
</evidence>
<dbReference type="PANTHER" id="PTHR23199:SF12">
    <property type="entry name" value="NEUROTROPHIN 1-RELATED"/>
    <property type="match status" value="1"/>
</dbReference>
<dbReference type="PANTHER" id="PTHR23199">
    <property type="entry name" value="NEUROTROPHIN 1-RELATED"/>
    <property type="match status" value="1"/>
</dbReference>
<dbReference type="InterPro" id="IPR029034">
    <property type="entry name" value="Cystine-knot_cytokine"/>
</dbReference>
<reference evidence="2" key="1">
    <citation type="journal article" date="2023" name="Mol. Biol. Evol.">
        <title>Third-Generation Sequencing Reveals the Adaptive Role of the Epigenome in Three Deep-Sea Polychaetes.</title>
        <authorList>
            <person name="Perez M."/>
            <person name="Aroh O."/>
            <person name="Sun Y."/>
            <person name="Lan Y."/>
            <person name="Juniper S.K."/>
            <person name="Young C.R."/>
            <person name="Angers B."/>
            <person name="Qian P.Y."/>
        </authorList>
    </citation>
    <scope>NUCLEOTIDE SEQUENCE</scope>
    <source>
        <strain evidence="2">P08H-3</strain>
    </source>
</reference>
<dbReference type="GO" id="GO:0008083">
    <property type="term" value="F:growth factor activity"/>
    <property type="evidence" value="ECO:0007669"/>
    <property type="project" value="TreeGrafter"/>
</dbReference>
<evidence type="ECO:0000313" key="3">
    <source>
        <dbReference type="Proteomes" id="UP001208570"/>
    </source>
</evidence>
<gene>
    <name evidence="2" type="ORF">LSH36_147g08004</name>
</gene>
<evidence type="ECO:0000313" key="2">
    <source>
        <dbReference type="EMBL" id="KAK2159753.1"/>
    </source>
</evidence>
<comment type="caution">
    <text evidence="2">The sequence shown here is derived from an EMBL/GenBank/DDBJ whole genome shotgun (WGS) entry which is preliminary data.</text>
</comment>
<dbReference type="InterPro" id="IPR052444">
    <property type="entry name" value="Spz/Toll_ligand-like"/>
</dbReference>
<dbReference type="GO" id="GO:0021556">
    <property type="term" value="P:central nervous system formation"/>
    <property type="evidence" value="ECO:0007669"/>
    <property type="project" value="TreeGrafter"/>
</dbReference>
<accession>A0AAD9JUV8</accession>
<dbReference type="Gene3D" id="2.10.90.10">
    <property type="entry name" value="Cystine-knot cytokines"/>
    <property type="match status" value="1"/>
</dbReference>
<dbReference type="EMBL" id="JAODUP010000147">
    <property type="protein sequence ID" value="KAK2159753.1"/>
    <property type="molecule type" value="Genomic_DNA"/>
</dbReference>
<proteinExistence type="predicted"/>
<protein>
    <recommendedName>
        <fullName evidence="1">Nerve growth factor-related domain-containing protein</fullName>
    </recommendedName>
</protein>
<dbReference type="GO" id="GO:0045087">
    <property type="term" value="P:innate immune response"/>
    <property type="evidence" value="ECO:0007669"/>
    <property type="project" value="TreeGrafter"/>
</dbReference>
<name>A0AAD9JUV8_9ANNE</name>
<dbReference type="InterPro" id="IPR002072">
    <property type="entry name" value="Nerve_growth_factor-rel"/>
</dbReference>
<dbReference type="AlphaFoldDB" id="A0AAD9JUV8"/>
<dbReference type="SUPFAM" id="SSF57501">
    <property type="entry name" value="Cystine-knot cytokines"/>
    <property type="match status" value="1"/>
</dbReference>
<organism evidence="2 3">
    <name type="scientific">Paralvinella palmiformis</name>
    <dbReference type="NCBI Taxonomy" id="53620"/>
    <lineage>
        <taxon>Eukaryota</taxon>
        <taxon>Metazoa</taxon>
        <taxon>Spiralia</taxon>
        <taxon>Lophotrochozoa</taxon>
        <taxon>Annelida</taxon>
        <taxon>Polychaeta</taxon>
        <taxon>Sedentaria</taxon>
        <taxon>Canalipalpata</taxon>
        <taxon>Terebellida</taxon>
        <taxon>Terebelliformia</taxon>
        <taxon>Alvinellidae</taxon>
        <taxon>Paralvinella</taxon>
    </lineage>
</organism>